<accession>A0A2M8QBA9</accession>
<evidence type="ECO:0000313" key="3">
    <source>
        <dbReference type="Proteomes" id="UP000230790"/>
    </source>
</evidence>
<name>A0A2M8QBA9_9CHLR</name>
<feature type="region of interest" description="Disordered" evidence="1">
    <location>
        <begin position="73"/>
        <end position="92"/>
    </location>
</feature>
<dbReference type="EMBL" id="PGTN01000069">
    <property type="protein sequence ID" value="PJF47079.1"/>
    <property type="molecule type" value="Genomic_DNA"/>
</dbReference>
<dbReference type="AlphaFoldDB" id="A0A2M8QBA9"/>
<gene>
    <name evidence="2" type="ORF">CUN48_10505</name>
</gene>
<reference evidence="2 3" key="1">
    <citation type="submission" date="2017-11" db="EMBL/GenBank/DDBJ databases">
        <title>Evolution of Phototrophy in the Chloroflexi Phylum Driven by Horizontal Gene Transfer.</title>
        <authorList>
            <person name="Ward L.M."/>
            <person name="Hemp J."/>
            <person name="Shih P.M."/>
            <person name="Mcglynn S.E."/>
            <person name="Fischer W."/>
        </authorList>
    </citation>
    <scope>NUCLEOTIDE SEQUENCE [LARGE SCALE GENOMIC DNA]</scope>
    <source>
        <strain evidence="2">JP3_7</strain>
    </source>
</reference>
<organism evidence="2 3">
    <name type="scientific">Candidatus Thermofonsia Clade 3 bacterium</name>
    <dbReference type="NCBI Taxonomy" id="2364212"/>
    <lineage>
        <taxon>Bacteria</taxon>
        <taxon>Bacillati</taxon>
        <taxon>Chloroflexota</taxon>
        <taxon>Candidatus Thermofontia</taxon>
        <taxon>Candidatus Thermofonsia Clade 3</taxon>
    </lineage>
</organism>
<evidence type="ECO:0000313" key="2">
    <source>
        <dbReference type="EMBL" id="PJF47079.1"/>
    </source>
</evidence>
<protein>
    <submittedName>
        <fullName evidence="2">Uncharacterized protein</fullName>
    </submittedName>
</protein>
<comment type="caution">
    <text evidence="2">The sequence shown here is derived from an EMBL/GenBank/DDBJ whole genome shotgun (WGS) entry which is preliminary data.</text>
</comment>
<evidence type="ECO:0000256" key="1">
    <source>
        <dbReference type="SAM" id="MobiDB-lite"/>
    </source>
</evidence>
<proteinExistence type="predicted"/>
<dbReference type="Proteomes" id="UP000230790">
    <property type="component" value="Unassembled WGS sequence"/>
</dbReference>
<sequence>MSLDQARTIAEQRAGISFVRAMQAISHWTSGAALALQPDNALAATIAEWRPKDDPTRRRAICIYASSTMARSLPTHAPVRRQKQNARAGLAS</sequence>